<evidence type="ECO:0000313" key="3">
    <source>
        <dbReference type="Proteomes" id="UP001054889"/>
    </source>
</evidence>
<feature type="region of interest" description="Disordered" evidence="1">
    <location>
        <begin position="42"/>
        <end position="102"/>
    </location>
</feature>
<comment type="caution">
    <text evidence="2">The sequence shown here is derived from an EMBL/GenBank/DDBJ whole genome shotgun (WGS) entry which is preliminary data.</text>
</comment>
<evidence type="ECO:0000256" key="1">
    <source>
        <dbReference type="SAM" id="MobiDB-lite"/>
    </source>
</evidence>
<dbReference type="AlphaFoldDB" id="A0AAV5E941"/>
<evidence type="ECO:0000313" key="2">
    <source>
        <dbReference type="EMBL" id="GJN19307.1"/>
    </source>
</evidence>
<name>A0AAV5E941_ELECO</name>
<reference evidence="2" key="2">
    <citation type="submission" date="2021-12" db="EMBL/GenBank/DDBJ databases">
        <title>Resequencing data analysis of finger millet.</title>
        <authorList>
            <person name="Hatakeyama M."/>
            <person name="Aluri S."/>
            <person name="Balachadran M.T."/>
            <person name="Sivarajan S.R."/>
            <person name="Poveda L."/>
            <person name="Shimizu-Inatsugi R."/>
            <person name="Schlapbach R."/>
            <person name="Sreeman S.M."/>
            <person name="Shimizu K.K."/>
        </authorList>
    </citation>
    <scope>NUCLEOTIDE SEQUENCE</scope>
</reference>
<gene>
    <name evidence="2" type="primary">gb06570</name>
    <name evidence="2" type="ORF">PR202_gb06570</name>
</gene>
<feature type="compositionally biased region" description="Low complexity" evidence="1">
    <location>
        <begin position="50"/>
        <end position="74"/>
    </location>
</feature>
<keyword evidence="3" id="KW-1185">Reference proteome</keyword>
<dbReference type="Proteomes" id="UP001054889">
    <property type="component" value="Unassembled WGS sequence"/>
</dbReference>
<reference evidence="2" key="1">
    <citation type="journal article" date="2018" name="DNA Res.">
        <title>Multiple hybrid de novo genome assembly of finger millet, an orphan allotetraploid crop.</title>
        <authorList>
            <person name="Hatakeyama M."/>
            <person name="Aluri S."/>
            <person name="Balachadran M.T."/>
            <person name="Sivarajan S.R."/>
            <person name="Patrignani A."/>
            <person name="Gruter S."/>
            <person name="Poveda L."/>
            <person name="Shimizu-Inatsugi R."/>
            <person name="Baeten J."/>
            <person name="Francoijs K.J."/>
            <person name="Nataraja K.N."/>
            <person name="Reddy Y.A.N."/>
            <person name="Phadnis S."/>
            <person name="Ravikumar R.L."/>
            <person name="Schlapbach R."/>
            <person name="Sreeman S.M."/>
            <person name="Shimizu K.K."/>
        </authorList>
    </citation>
    <scope>NUCLEOTIDE SEQUENCE</scope>
</reference>
<protein>
    <submittedName>
        <fullName evidence="2">Uncharacterized protein</fullName>
    </submittedName>
</protein>
<dbReference type="EMBL" id="BQKI01000074">
    <property type="protein sequence ID" value="GJN19307.1"/>
    <property type="molecule type" value="Genomic_DNA"/>
</dbReference>
<organism evidence="2 3">
    <name type="scientific">Eleusine coracana subsp. coracana</name>
    <dbReference type="NCBI Taxonomy" id="191504"/>
    <lineage>
        <taxon>Eukaryota</taxon>
        <taxon>Viridiplantae</taxon>
        <taxon>Streptophyta</taxon>
        <taxon>Embryophyta</taxon>
        <taxon>Tracheophyta</taxon>
        <taxon>Spermatophyta</taxon>
        <taxon>Magnoliopsida</taxon>
        <taxon>Liliopsida</taxon>
        <taxon>Poales</taxon>
        <taxon>Poaceae</taxon>
        <taxon>PACMAD clade</taxon>
        <taxon>Chloridoideae</taxon>
        <taxon>Cynodonteae</taxon>
        <taxon>Eleusininae</taxon>
        <taxon>Eleusine</taxon>
    </lineage>
</organism>
<proteinExistence type="predicted"/>
<sequence>MRLCPSFFACASDGSRRVFVAGSHDEENNALRSAAMARERDEARGGIGRAGAAIAGSPVVDQQSSSVHGGSVSGEKNNPEPDPAPEQGRFAGGSGKAFDPAA</sequence>
<accession>A0AAV5E941</accession>